<dbReference type="AlphaFoldDB" id="H0I3D2"/>
<organism evidence="2 3">
    <name type="scientific">Mesorhizobium alhagi CCNWXJ12-2</name>
    <dbReference type="NCBI Taxonomy" id="1107882"/>
    <lineage>
        <taxon>Bacteria</taxon>
        <taxon>Pseudomonadati</taxon>
        <taxon>Pseudomonadota</taxon>
        <taxon>Alphaproteobacteria</taxon>
        <taxon>Hyphomicrobiales</taxon>
        <taxon>Phyllobacteriaceae</taxon>
        <taxon>Allomesorhizobium</taxon>
    </lineage>
</organism>
<feature type="compositionally biased region" description="Basic residues" evidence="1">
    <location>
        <begin position="1"/>
        <end position="15"/>
    </location>
</feature>
<dbReference type="EMBL" id="AHAM01000319">
    <property type="protein sequence ID" value="EHK52528.1"/>
    <property type="molecule type" value="Genomic_DNA"/>
</dbReference>
<dbReference type="Proteomes" id="UP000003250">
    <property type="component" value="Unassembled WGS sequence"/>
</dbReference>
<name>H0I3D2_9HYPH</name>
<accession>H0I3D2</accession>
<evidence type="ECO:0000313" key="2">
    <source>
        <dbReference type="EMBL" id="EHK52528.1"/>
    </source>
</evidence>
<evidence type="ECO:0000313" key="3">
    <source>
        <dbReference type="Proteomes" id="UP000003250"/>
    </source>
</evidence>
<sequence>MFQKQRRTAIARRRYQSAVETRDAAELDDE</sequence>
<proteinExistence type="predicted"/>
<reference evidence="2 3" key="1">
    <citation type="journal article" date="2012" name="J. Bacteriol.">
        <title>Draft Genome Sequence of Mesorhizobium alhagi CCNWXJ12-2T, a Novel Salt-Resistant Species Isolated from the Desert of Northwestern China.</title>
        <authorList>
            <person name="Zhou M."/>
            <person name="Chen W."/>
            <person name="Chen H."/>
            <person name="Wei G."/>
        </authorList>
    </citation>
    <scope>NUCLEOTIDE SEQUENCE [LARGE SCALE GENOMIC DNA]</scope>
    <source>
        <strain evidence="2 3">CCNWXJ12-2</strain>
    </source>
</reference>
<protein>
    <submittedName>
        <fullName evidence="2">Uncharacterized protein</fullName>
    </submittedName>
</protein>
<evidence type="ECO:0000256" key="1">
    <source>
        <dbReference type="SAM" id="MobiDB-lite"/>
    </source>
</evidence>
<keyword evidence="3" id="KW-1185">Reference proteome</keyword>
<feature type="region of interest" description="Disordered" evidence="1">
    <location>
        <begin position="1"/>
        <end position="30"/>
    </location>
</feature>
<gene>
    <name evidence="2" type="ORF">MAXJ12_34984</name>
</gene>
<feature type="compositionally biased region" description="Basic and acidic residues" evidence="1">
    <location>
        <begin position="20"/>
        <end position="30"/>
    </location>
</feature>